<dbReference type="InterPro" id="IPR045357">
    <property type="entry name" value="Aminopeptidase_N-like_N"/>
</dbReference>
<dbReference type="Pfam" id="PF01433">
    <property type="entry name" value="Peptidase_M1"/>
    <property type="match status" value="1"/>
</dbReference>
<dbReference type="GO" id="GO:0008270">
    <property type="term" value="F:zinc ion binding"/>
    <property type="evidence" value="ECO:0007669"/>
    <property type="project" value="InterPro"/>
</dbReference>
<evidence type="ECO:0000256" key="1">
    <source>
        <dbReference type="PIRSR" id="PIRSR634015-1"/>
    </source>
</evidence>
<keyword evidence="3" id="KW-0732">Signal</keyword>
<feature type="domain" description="Aminopeptidase N-like N-terminal" evidence="5">
    <location>
        <begin position="50"/>
        <end position="226"/>
    </location>
</feature>
<protein>
    <submittedName>
        <fullName evidence="6">Peptidase family M1</fullName>
    </submittedName>
</protein>
<dbReference type="OrthoDB" id="100605at2"/>
<dbReference type="GO" id="GO:0008237">
    <property type="term" value="F:metallopeptidase activity"/>
    <property type="evidence" value="ECO:0007669"/>
    <property type="project" value="InterPro"/>
</dbReference>
<feature type="signal peptide" evidence="3">
    <location>
        <begin position="1"/>
        <end position="19"/>
    </location>
</feature>
<sequence>MRLIYFIFCFLLLPFTSKGQILTANRTDYTKADSLRGSLRPERTSYDVKKYKIKVRVNPDKRYISGVNKMQFRILKPTQRIQIDLFEEMNLDSVVFNQKKLQYKREFNAVFIKLPTVLQPNNDLQDIQFHFSGFPKVAKNAPWDGGFVFKKDQNNKHFVGLAVQGIGASLWLPNKDHLSDEPEELEMTIECPKNLVAVSNGRFITSYEVDQNFKAYQWKVENPINNYNITINIGDYVHFSDKFRDLDLNYYVLRGHLQAAKKQFEQVKPMMACFYEKFGEYPFKEDSFKLVESPYLGMEHQSAVAYGNAYKNGYRGTDLSGTGIGLKWDFIIVHESGHEWFGNSITASDIADMWIHESFTSYSEAVFVECEYGKDAAETYLVGLRQNVQNDEPIIGDYGVNAEGSGDMYYKGANMLHSLRSTVNNDSLWWKTIKKFHENFKHTTTNSTAVIKFFEDETKMNLAPIFRQYLKFAELPKLLIKRENKIVLVKWEAKAKNFSLPVEVITNNKTFRTQVSTREFTKLQIGNSENFKLNNYGFYFKTEVIN</sequence>
<comment type="cofactor">
    <cofactor evidence="2">
        <name>Zn(2+)</name>
        <dbReference type="ChEBI" id="CHEBI:29105"/>
    </cofactor>
    <text evidence="2">Binds 1 zinc ion per subunit.</text>
</comment>
<evidence type="ECO:0000313" key="7">
    <source>
        <dbReference type="Proteomes" id="UP000184462"/>
    </source>
</evidence>
<dbReference type="EMBL" id="FQTW01000001">
    <property type="protein sequence ID" value="SHE35106.1"/>
    <property type="molecule type" value="Genomic_DNA"/>
</dbReference>
<evidence type="ECO:0000256" key="2">
    <source>
        <dbReference type="PIRSR" id="PIRSR634015-3"/>
    </source>
</evidence>
<dbReference type="STRING" id="1155689.SAMN05444278_101303"/>
<dbReference type="SUPFAM" id="SSF63737">
    <property type="entry name" value="Leukotriene A4 hydrolase N-terminal domain"/>
    <property type="match status" value="1"/>
</dbReference>
<evidence type="ECO:0000259" key="4">
    <source>
        <dbReference type="Pfam" id="PF01433"/>
    </source>
</evidence>
<feature type="binding site" evidence="2">
    <location>
        <position position="338"/>
    </location>
    <ligand>
        <name>Zn(2+)</name>
        <dbReference type="ChEBI" id="CHEBI:29105"/>
        <note>catalytic</note>
    </ligand>
</feature>
<evidence type="ECO:0000256" key="3">
    <source>
        <dbReference type="SAM" id="SignalP"/>
    </source>
</evidence>
<gene>
    <name evidence="6" type="ORF">SAMN05444278_101303</name>
</gene>
<dbReference type="RefSeq" id="WP_073191044.1">
    <property type="nucleotide sequence ID" value="NZ_FQTW01000001.1"/>
</dbReference>
<name>A0A1M4SSE7_9FLAO</name>
<dbReference type="Gene3D" id="2.60.40.1730">
    <property type="entry name" value="tricorn interacting facor f3 domain"/>
    <property type="match status" value="1"/>
</dbReference>
<dbReference type="InterPro" id="IPR034015">
    <property type="entry name" value="M1_LTA4H"/>
</dbReference>
<feature type="chain" id="PRO_5013381867" evidence="3">
    <location>
        <begin position="20"/>
        <end position="546"/>
    </location>
</feature>
<dbReference type="Gene3D" id="1.10.390.10">
    <property type="entry name" value="Neutral Protease Domain 2"/>
    <property type="match status" value="1"/>
</dbReference>
<dbReference type="PANTHER" id="PTHR45726">
    <property type="entry name" value="LEUKOTRIENE A-4 HYDROLASE"/>
    <property type="match status" value="1"/>
</dbReference>
<dbReference type="InterPro" id="IPR027268">
    <property type="entry name" value="Peptidase_M4/M1_CTD_sf"/>
</dbReference>
<feature type="domain" description="Peptidase M1 membrane alanine aminopeptidase" evidence="4">
    <location>
        <begin position="265"/>
        <end position="469"/>
    </location>
</feature>
<dbReference type="Pfam" id="PF17900">
    <property type="entry name" value="Peptidase_M1_N"/>
    <property type="match status" value="1"/>
</dbReference>
<feature type="binding site" evidence="2">
    <location>
        <position position="357"/>
    </location>
    <ligand>
        <name>Zn(2+)</name>
        <dbReference type="ChEBI" id="CHEBI:29105"/>
        <note>catalytic</note>
    </ligand>
</feature>
<feature type="binding site" evidence="2">
    <location>
        <position position="334"/>
    </location>
    <ligand>
        <name>Zn(2+)</name>
        <dbReference type="ChEBI" id="CHEBI:29105"/>
        <note>catalytic</note>
    </ligand>
</feature>
<proteinExistence type="predicted"/>
<organism evidence="6 7">
    <name type="scientific">Psychroflexus salarius</name>
    <dbReference type="NCBI Taxonomy" id="1155689"/>
    <lineage>
        <taxon>Bacteria</taxon>
        <taxon>Pseudomonadati</taxon>
        <taxon>Bacteroidota</taxon>
        <taxon>Flavobacteriia</taxon>
        <taxon>Flavobacteriales</taxon>
        <taxon>Flavobacteriaceae</taxon>
        <taxon>Psychroflexus</taxon>
    </lineage>
</organism>
<feature type="active site" description="Proton acceptor" evidence="1">
    <location>
        <position position="335"/>
    </location>
</feature>
<dbReference type="AlphaFoldDB" id="A0A1M4SSE7"/>
<dbReference type="PANTHER" id="PTHR45726:SF3">
    <property type="entry name" value="LEUKOTRIENE A-4 HYDROLASE"/>
    <property type="match status" value="1"/>
</dbReference>
<dbReference type="SUPFAM" id="SSF55486">
    <property type="entry name" value="Metalloproteases ('zincins'), catalytic domain"/>
    <property type="match status" value="1"/>
</dbReference>
<feature type="active site" description="Proton donor" evidence="1">
    <location>
        <position position="409"/>
    </location>
</feature>
<dbReference type="InterPro" id="IPR042097">
    <property type="entry name" value="Aminopeptidase_N-like_N_sf"/>
</dbReference>
<accession>A0A1M4SSE7</accession>
<keyword evidence="2" id="KW-0862">Zinc</keyword>
<dbReference type="Proteomes" id="UP000184462">
    <property type="component" value="Unassembled WGS sequence"/>
</dbReference>
<reference evidence="6 7" key="1">
    <citation type="submission" date="2016-11" db="EMBL/GenBank/DDBJ databases">
        <authorList>
            <person name="Jaros S."/>
            <person name="Januszkiewicz K."/>
            <person name="Wedrychowicz H."/>
        </authorList>
    </citation>
    <scope>NUCLEOTIDE SEQUENCE [LARGE SCALE GENOMIC DNA]</scope>
    <source>
        <strain evidence="6 7">DSM 25661</strain>
    </source>
</reference>
<evidence type="ECO:0000259" key="5">
    <source>
        <dbReference type="Pfam" id="PF17900"/>
    </source>
</evidence>
<evidence type="ECO:0000313" key="6">
    <source>
        <dbReference type="EMBL" id="SHE35106.1"/>
    </source>
</evidence>
<dbReference type="InterPro" id="IPR014782">
    <property type="entry name" value="Peptidase_M1_dom"/>
</dbReference>
<dbReference type="CDD" id="cd09603">
    <property type="entry name" value="M1_APN_like"/>
    <property type="match status" value="1"/>
</dbReference>
<keyword evidence="2" id="KW-0479">Metal-binding</keyword>
<keyword evidence="7" id="KW-1185">Reference proteome</keyword>